<gene>
    <name evidence="2" type="ORF">RDWZM_003155</name>
</gene>
<keyword evidence="3" id="KW-1185">Reference proteome</keyword>
<organism evidence="2 3">
    <name type="scientific">Blomia tropicalis</name>
    <name type="common">Mite</name>
    <dbReference type="NCBI Taxonomy" id="40697"/>
    <lineage>
        <taxon>Eukaryota</taxon>
        <taxon>Metazoa</taxon>
        <taxon>Ecdysozoa</taxon>
        <taxon>Arthropoda</taxon>
        <taxon>Chelicerata</taxon>
        <taxon>Arachnida</taxon>
        <taxon>Acari</taxon>
        <taxon>Acariformes</taxon>
        <taxon>Sarcoptiformes</taxon>
        <taxon>Astigmata</taxon>
        <taxon>Glycyphagoidea</taxon>
        <taxon>Echimyopodidae</taxon>
        <taxon>Blomia</taxon>
    </lineage>
</organism>
<comment type="caution">
    <text evidence="2">The sequence shown here is derived from an EMBL/GenBank/DDBJ whole genome shotgun (WGS) entry which is preliminary data.</text>
</comment>
<proteinExistence type="predicted"/>
<sequence length="61" mass="7377">ESKRRMGRRITLNYNTRQSRREWVVEGVQDNNQPKDDEEEEEEAKPKRTGNKNTIGRYRRA</sequence>
<evidence type="ECO:0000313" key="3">
    <source>
        <dbReference type="Proteomes" id="UP001142055"/>
    </source>
</evidence>
<feature type="region of interest" description="Disordered" evidence="1">
    <location>
        <begin position="23"/>
        <end position="61"/>
    </location>
</feature>
<feature type="non-terminal residue" evidence="2">
    <location>
        <position position="1"/>
    </location>
</feature>
<evidence type="ECO:0000313" key="2">
    <source>
        <dbReference type="EMBL" id="KAJ6224610.1"/>
    </source>
</evidence>
<evidence type="ECO:0000256" key="1">
    <source>
        <dbReference type="SAM" id="MobiDB-lite"/>
    </source>
</evidence>
<dbReference type="AlphaFoldDB" id="A0A9Q0MEX7"/>
<dbReference type="Proteomes" id="UP001142055">
    <property type="component" value="Chromosome 1"/>
</dbReference>
<protein>
    <submittedName>
        <fullName evidence="2">Uncharacterized protein</fullName>
    </submittedName>
</protein>
<name>A0A9Q0MEX7_BLOTA</name>
<accession>A0A9Q0MEX7</accession>
<dbReference type="EMBL" id="JAPWDV010000001">
    <property type="protein sequence ID" value="KAJ6224610.1"/>
    <property type="molecule type" value="Genomic_DNA"/>
</dbReference>
<reference evidence="2" key="1">
    <citation type="submission" date="2022-12" db="EMBL/GenBank/DDBJ databases">
        <title>Genome assemblies of Blomia tropicalis.</title>
        <authorList>
            <person name="Cui Y."/>
        </authorList>
    </citation>
    <scope>NUCLEOTIDE SEQUENCE</scope>
    <source>
        <tissue evidence="2">Adult mites</tissue>
    </source>
</reference>